<dbReference type="PROSITE" id="PS50110">
    <property type="entry name" value="RESPONSE_REGULATORY"/>
    <property type="match status" value="1"/>
</dbReference>
<evidence type="ECO:0000256" key="3">
    <source>
        <dbReference type="ARBA" id="ARBA00012438"/>
    </source>
</evidence>
<dbReference type="Gene3D" id="3.30.450.20">
    <property type="entry name" value="PAS domain"/>
    <property type="match status" value="1"/>
</dbReference>
<dbReference type="InterPro" id="IPR036890">
    <property type="entry name" value="HATPase_C_sf"/>
</dbReference>
<evidence type="ECO:0000256" key="7">
    <source>
        <dbReference type="ARBA" id="ARBA00022777"/>
    </source>
</evidence>
<dbReference type="OrthoDB" id="9764154at2"/>
<accession>E3J5B5</accession>
<dbReference type="SMART" id="SM00448">
    <property type="entry name" value="REC"/>
    <property type="match status" value="1"/>
</dbReference>
<feature type="domain" description="Histidine kinase" evidence="12">
    <location>
        <begin position="288"/>
        <end position="499"/>
    </location>
</feature>
<feature type="transmembrane region" description="Helical" evidence="11">
    <location>
        <begin position="6"/>
        <end position="29"/>
    </location>
</feature>
<dbReference type="PRINTS" id="PR00344">
    <property type="entry name" value="BCTRLSENSOR"/>
</dbReference>
<evidence type="ECO:0000259" key="12">
    <source>
        <dbReference type="PROSITE" id="PS50109"/>
    </source>
</evidence>
<feature type="domain" description="Response regulatory" evidence="13">
    <location>
        <begin position="522"/>
        <end position="637"/>
    </location>
</feature>
<keyword evidence="11" id="KW-0812">Transmembrane</keyword>
<dbReference type="RefSeq" id="WP_013423831.1">
    <property type="nucleotide sequence ID" value="NC_014666.1"/>
</dbReference>
<feature type="domain" description="PAS" evidence="14">
    <location>
        <begin position="131"/>
        <end position="201"/>
    </location>
</feature>
<keyword evidence="9" id="KW-0902">Two-component regulatory system</keyword>
<dbReference type="InterPro" id="IPR005467">
    <property type="entry name" value="His_kinase_dom"/>
</dbReference>
<dbReference type="GO" id="GO:0005524">
    <property type="term" value="F:ATP binding"/>
    <property type="evidence" value="ECO:0007669"/>
    <property type="project" value="UniProtKB-KW"/>
</dbReference>
<evidence type="ECO:0000256" key="8">
    <source>
        <dbReference type="ARBA" id="ARBA00022840"/>
    </source>
</evidence>
<dbReference type="EMBL" id="CP002299">
    <property type="protein sequence ID" value="ADP80713.1"/>
    <property type="molecule type" value="Genomic_DNA"/>
</dbReference>
<keyword evidence="11" id="KW-0472">Membrane</keyword>
<dbReference type="EC" id="2.7.13.3" evidence="3"/>
<dbReference type="KEGG" id="fri:FraEuI1c_2681"/>
<gene>
    <name evidence="15" type="ordered locus">FraEuI1c_2681</name>
</gene>
<evidence type="ECO:0000256" key="1">
    <source>
        <dbReference type="ARBA" id="ARBA00000085"/>
    </source>
</evidence>
<dbReference type="PROSITE" id="PS50109">
    <property type="entry name" value="HIS_KIN"/>
    <property type="match status" value="1"/>
</dbReference>
<keyword evidence="6" id="KW-0547">Nucleotide-binding</keyword>
<dbReference type="Pfam" id="PF02518">
    <property type="entry name" value="HATPase_c"/>
    <property type="match status" value="1"/>
</dbReference>
<dbReference type="InterPro" id="IPR011006">
    <property type="entry name" value="CheY-like_superfamily"/>
</dbReference>
<dbReference type="Gene3D" id="1.10.287.130">
    <property type="match status" value="1"/>
</dbReference>
<dbReference type="PANTHER" id="PTHR43065:SF49">
    <property type="entry name" value="HISTIDINE KINASE"/>
    <property type="match status" value="1"/>
</dbReference>
<dbReference type="SMART" id="SM00388">
    <property type="entry name" value="HisKA"/>
    <property type="match status" value="1"/>
</dbReference>
<feature type="modified residue" description="4-aspartylphosphate" evidence="10">
    <location>
        <position position="572"/>
    </location>
</feature>
<protein>
    <recommendedName>
        <fullName evidence="3">histidine kinase</fullName>
        <ecNumber evidence="3">2.7.13.3</ecNumber>
    </recommendedName>
</protein>
<evidence type="ECO:0000256" key="5">
    <source>
        <dbReference type="ARBA" id="ARBA00022679"/>
    </source>
</evidence>
<keyword evidence="11" id="KW-1133">Transmembrane helix</keyword>
<dbReference type="Pfam" id="PF00989">
    <property type="entry name" value="PAS"/>
    <property type="match status" value="1"/>
</dbReference>
<dbReference type="InterPro" id="IPR004358">
    <property type="entry name" value="Sig_transdc_His_kin-like_C"/>
</dbReference>
<dbReference type="Gene3D" id="3.40.50.2300">
    <property type="match status" value="1"/>
</dbReference>
<keyword evidence="5" id="KW-0808">Transferase</keyword>
<dbReference type="InterPro" id="IPR003661">
    <property type="entry name" value="HisK_dim/P_dom"/>
</dbReference>
<dbReference type="Gene3D" id="3.30.565.10">
    <property type="entry name" value="Histidine kinase-like ATPase, C-terminal domain"/>
    <property type="match status" value="1"/>
</dbReference>
<keyword evidence="4 10" id="KW-0597">Phosphoprotein</keyword>
<comment type="subcellular location">
    <subcellularLocation>
        <location evidence="2">Cell membrane</location>
    </subcellularLocation>
</comment>
<dbReference type="PANTHER" id="PTHR43065">
    <property type="entry name" value="SENSOR HISTIDINE KINASE"/>
    <property type="match status" value="1"/>
</dbReference>
<dbReference type="CDD" id="cd00130">
    <property type="entry name" value="PAS"/>
    <property type="match status" value="1"/>
</dbReference>
<evidence type="ECO:0000313" key="15">
    <source>
        <dbReference type="EMBL" id="ADP80713.1"/>
    </source>
</evidence>
<dbReference type="SUPFAM" id="SSF47384">
    <property type="entry name" value="Homodimeric domain of signal transducing histidine kinase"/>
    <property type="match status" value="1"/>
</dbReference>
<evidence type="ECO:0000259" key="14">
    <source>
        <dbReference type="PROSITE" id="PS50112"/>
    </source>
</evidence>
<dbReference type="InterPro" id="IPR000014">
    <property type="entry name" value="PAS"/>
</dbReference>
<evidence type="ECO:0000256" key="6">
    <source>
        <dbReference type="ARBA" id="ARBA00022741"/>
    </source>
</evidence>
<comment type="catalytic activity">
    <reaction evidence="1">
        <text>ATP + protein L-histidine = ADP + protein N-phospho-L-histidine.</text>
        <dbReference type="EC" id="2.7.13.3"/>
    </reaction>
</comment>
<dbReference type="AlphaFoldDB" id="E3J5B5"/>
<dbReference type="SUPFAM" id="SSF52172">
    <property type="entry name" value="CheY-like"/>
    <property type="match status" value="1"/>
</dbReference>
<dbReference type="InterPro" id="IPR001789">
    <property type="entry name" value="Sig_transdc_resp-reg_receiver"/>
</dbReference>
<dbReference type="InterPro" id="IPR013767">
    <property type="entry name" value="PAS_fold"/>
</dbReference>
<dbReference type="GO" id="GO:0006355">
    <property type="term" value="P:regulation of DNA-templated transcription"/>
    <property type="evidence" value="ECO:0007669"/>
    <property type="project" value="InterPro"/>
</dbReference>
<dbReference type="GO" id="GO:0005886">
    <property type="term" value="C:plasma membrane"/>
    <property type="evidence" value="ECO:0007669"/>
    <property type="project" value="UniProtKB-SubCell"/>
</dbReference>
<evidence type="ECO:0000313" key="16">
    <source>
        <dbReference type="Proteomes" id="UP000002484"/>
    </source>
</evidence>
<dbReference type="InterPro" id="IPR035965">
    <property type="entry name" value="PAS-like_dom_sf"/>
</dbReference>
<sequence>MTNVVASVANSVVVLTYLAISLTIARGLWTSGQWRTNKLGMATSAIFFTCALGHAAHAVAAIGAQLRGQPEHDHLDAPGLGPAGAFWDLVTAVVAIWYWSLRSRFPALVRGAAVFEDLRLRQTAERRLRLSERRYRGIVETTSEGVVLIDDAGLVEYANAQFAALVGCTPREARGRAFTDLVAPQYRDQLAQALVGVRAQGTQRLEAELVPGGARAADRSPGQRVHAQIALTARAEYDAAWADEPPPGAHAVSGGALAMVADVTERRNAEAQLRQSQRLDAIGQLAGGVAHDFNNLLTVIDGYAAMLLGEVEGPARRDVTAIQEAAARASALTRQLLAFARTQPVRPEPVDVDELVTGIEDMLRRLIREDIQITVRAAARATVWADRGQLEQVLMNLAVNSRDAMPDGGRLTISTARAPAGGADGDQVTITVADTGHGIPEDIQPMIFEPFFTTKEPGQGTGLGLSTVYGIVRQAGGDVSVDSTPDLGTEIQVRLPATATAAAPRQAGRRLVADRLAGGRGTILLVEDDAEIRRLSERILLAAGYDVLTAADGRSALDVAASARALDLLVTDVIMPRMNGRQLADWLRASRPDLPVLYVSAYPRGLVSSNRPAGPDGAYLEKPYTPSLLTAKVSLLLAASRTAGSRPGGGSPTGTPVGG</sequence>
<dbReference type="NCBIfam" id="TIGR00229">
    <property type="entry name" value="sensory_box"/>
    <property type="match status" value="1"/>
</dbReference>
<evidence type="ECO:0000256" key="2">
    <source>
        <dbReference type="ARBA" id="ARBA00004236"/>
    </source>
</evidence>
<dbReference type="PROSITE" id="PS50112">
    <property type="entry name" value="PAS"/>
    <property type="match status" value="1"/>
</dbReference>
<feature type="transmembrane region" description="Helical" evidence="11">
    <location>
        <begin position="84"/>
        <end position="101"/>
    </location>
</feature>
<evidence type="ECO:0000256" key="10">
    <source>
        <dbReference type="PROSITE-ProRule" id="PRU00169"/>
    </source>
</evidence>
<keyword evidence="16" id="KW-1185">Reference proteome</keyword>
<dbReference type="InterPro" id="IPR036097">
    <property type="entry name" value="HisK_dim/P_sf"/>
</dbReference>
<evidence type="ECO:0000259" key="13">
    <source>
        <dbReference type="PROSITE" id="PS50110"/>
    </source>
</evidence>
<dbReference type="HOGENOM" id="CLU_000445_114_51_11"/>
<dbReference type="eggNOG" id="COG4191">
    <property type="taxonomic scope" value="Bacteria"/>
</dbReference>
<organism evidence="15 16">
    <name type="scientific">Pseudofrankia inefficax (strain DSM 45817 / CECT 9037 / DDB 130130 / EuI1c)</name>
    <name type="common">Frankia inefficax</name>
    <dbReference type="NCBI Taxonomy" id="298654"/>
    <lineage>
        <taxon>Bacteria</taxon>
        <taxon>Bacillati</taxon>
        <taxon>Actinomycetota</taxon>
        <taxon>Actinomycetes</taxon>
        <taxon>Frankiales</taxon>
        <taxon>Frankiaceae</taxon>
        <taxon>Pseudofrankia</taxon>
    </lineage>
</organism>
<dbReference type="InParanoid" id="E3J5B5"/>
<dbReference type="SUPFAM" id="SSF55785">
    <property type="entry name" value="PYP-like sensor domain (PAS domain)"/>
    <property type="match status" value="1"/>
</dbReference>
<dbReference type="SMART" id="SM00091">
    <property type="entry name" value="PAS"/>
    <property type="match status" value="1"/>
</dbReference>
<evidence type="ECO:0000256" key="9">
    <source>
        <dbReference type="ARBA" id="ARBA00023012"/>
    </source>
</evidence>
<feature type="transmembrane region" description="Helical" evidence="11">
    <location>
        <begin position="41"/>
        <end position="64"/>
    </location>
</feature>
<proteinExistence type="predicted"/>
<dbReference type="Proteomes" id="UP000002484">
    <property type="component" value="Chromosome"/>
</dbReference>
<evidence type="ECO:0000256" key="4">
    <source>
        <dbReference type="ARBA" id="ARBA00022553"/>
    </source>
</evidence>
<dbReference type="InterPro" id="IPR003594">
    <property type="entry name" value="HATPase_dom"/>
</dbReference>
<dbReference type="STRING" id="298654.FraEuI1c_2681"/>
<dbReference type="Pfam" id="PF00512">
    <property type="entry name" value="HisKA"/>
    <property type="match status" value="1"/>
</dbReference>
<keyword evidence="7 15" id="KW-0418">Kinase</keyword>
<dbReference type="SMART" id="SM00387">
    <property type="entry name" value="HATPase_c"/>
    <property type="match status" value="1"/>
</dbReference>
<reference evidence="15 16" key="1">
    <citation type="submission" date="2010-10" db="EMBL/GenBank/DDBJ databases">
        <title>Complete sequence of Frankia sp. EuI1c.</title>
        <authorList>
            <consortium name="US DOE Joint Genome Institute"/>
            <person name="Lucas S."/>
            <person name="Copeland A."/>
            <person name="Lapidus A."/>
            <person name="Cheng J.-F."/>
            <person name="Bruce D."/>
            <person name="Goodwin L."/>
            <person name="Pitluck S."/>
            <person name="Chertkov O."/>
            <person name="Detter J.C."/>
            <person name="Han C."/>
            <person name="Tapia R."/>
            <person name="Land M."/>
            <person name="Hauser L."/>
            <person name="Jeffries C."/>
            <person name="Kyrpides N."/>
            <person name="Ivanova N."/>
            <person name="Mikhailova N."/>
            <person name="Beauchemin N."/>
            <person name="Sen A."/>
            <person name="Sur S.A."/>
            <person name="Gtari M."/>
            <person name="Wall L."/>
            <person name="Tisa L."/>
            <person name="Woyke T."/>
        </authorList>
    </citation>
    <scope>NUCLEOTIDE SEQUENCE [LARGE SCALE GENOMIC DNA]</scope>
    <source>
        <strain evidence="16">DSM 45817 / CECT 9037 / EuI1c</strain>
    </source>
</reference>
<dbReference type="GO" id="GO:0000155">
    <property type="term" value="F:phosphorelay sensor kinase activity"/>
    <property type="evidence" value="ECO:0007669"/>
    <property type="project" value="InterPro"/>
</dbReference>
<dbReference type="Pfam" id="PF00072">
    <property type="entry name" value="Response_reg"/>
    <property type="match status" value="1"/>
</dbReference>
<name>E3J5B5_PSEI1</name>
<keyword evidence="8" id="KW-0067">ATP-binding</keyword>
<dbReference type="SUPFAM" id="SSF55874">
    <property type="entry name" value="ATPase domain of HSP90 chaperone/DNA topoisomerase II/histidine kinase"/>
    <property type="match status" value="1"/>
</dbReference>
<dbReference type="CDD" id="cd00082">
    <property type="entry name" value="HisKA"/>
    <property type="match status" value="1"/>
</dbReference>
<evidence type="ECO:0000256" key="11">
    <source>
        <dbReference type="SAM" id="Phobius"/>
    </source>
</evidence>